<feature type="compositionally biased region" description="Acidic residues" evidence="9">
    <location>
        <begin position="225"/>
        <end position="235"/>
    </location>
</feature>
<reference evidence="12" key="1">
    <citation type="submission" date="2019-02" db="EMBL/GenBank/DDBJ databases">
        <title>Bovine Herpesvirus-1: Genomic Comparison and Differentiation of Field (wild-type) and Vaccine Strains of BoHV-1 recovered from cases of Abortion and Respiratory disease from 1978 to 2014.</title>
        <authorList>
            <person name="d'Offay J.M."/>
            <person name="Fulton R.W."/>
            <person name="Dubovi E.J."/>
            <person name="Eberle R.E."/>
        </authorList>
    </citation>
    <scope>NUCLEOTIDE SEQUENCE</scope>
    <source>
        <strain evidence="12">C36 876-459</strain>
    </source>
</reference>
<feature type="compositionally biased region" description="Acidic residues" evidence="9">
    <location>
        <begin position="191"/>
        <end position="217"/>
    </location>
</feature>
<keyword evidence="7" id="KW-0238">DNA-binding</keyword>
<feature type="compositionally biased region" description="Low complexity" evidence="9">
    <location>
        <begin position="1333"/>
        <end position="1348"/>
    </location>
</feature>
<keyword evidence="3" id="KW-0244">Early protein</keyword>
<feature type="compositionally biased region" description="Low complexity" evidence="9">
    <location>
        <begin position="236"/>
        <end position="263"/>
    </location>
</feature>
<evidence type="ECO:0000256" key="5">
    <source>
        <dbReference type="ARBA" id="ARBA00022562"/>
    </source>
</evidence>
<feature type="compositionally biased region" description="Low complexity" evidence="9">
    <location>
        <begin position="808"/>
        <end position="820"/>
    </location>
</feature>
<evidence type="ECO:0000259" key="11">
    <source>
        <dbReference type="Pfam" id="PF03585"/>
    </source>
</evidence>
<feature type="region of interest" description="Disordered" evidence="9">
    <location>
        <begin position="689"/>
        <end position="855"/>
    </location>
</feature>
<feature type="compositionally biased region" description="Basic and acidic residues" evidence="9">
    <location>
        <begin position="38"/>
        <end position="57"/>
    </location>
</feature>
<feature type="region of interest" description="Disordered" evidence="9">
    <location>
        <begin position="20"/>
        <end position="123"/>
    </location>
</feature>
<keyword evidence="8" id="KW-0804">Transcription</keyword>
<organism evidence="12">
    <name type="scientific">Bovine herpesvirus 1</name>
    <name type="common">BoHV-1</name>
    <dbReference type="NCBI Taxonomy" id="10320"/>
    <lineage>
        <taxon>Viruses</taxon>
        <taxon>Duplodnaviria</taxon>
        <taxon>Heunggongvirae</taxon>
        <taxon>Peploviricota</taxon>
        <taxon>Herviviricetes</taxon>
        <taxon>Herpesvirales</taxon>
        <taxon>Orthoherpesviridae</taxon>
        <taxon>Alphaherpesvirinae</taxon>
        <taxon>Varicellovirus</taxon>
        <taxon>Varicellovirus bovinealpha1</taxon>
    </lineage>
</organism>
<dbReference type="Pfam" id="PF03584">
    <property type="entry name" value="Herpes_ICP4_N"/>
    <property type="match status" value="1"/>
</dbReference>
<gene>
    <name evidence="12" type="primary">BICP4</name>
</gene>
<comment type="subcellular location">
    <subcellularLocation>
        <location evidence="1">Host nucleus</location>
    </subcellularLocation>
</comment>
<evidence type="ECO:0000256" key="3">
    <source>
        <dbReference type="ARBA" id="ARBA00022518"/>
    </source>
</evidence>
<dbReference type="EMBL" id="MK552112">
    <property type="protein sequence ID" value="QBI59681.1"/>
    <property type="molecule type" value="Genomic_DNA"/>
</dbReference>
<dbReference type="EMBL" id="MK552112">
    <property type="protein sequence ID" value="QBI59670.1"/>
    <property type="molecule type" value="Genomic_DNA"/>
</dbReference>
<evidence type="ECO:0000313" key="12">
    <source>
        <dbReference type="EMBL" id="QBI59670.1"/>
    </source>
</evidence>
<feature type="compositionally biased region" description="Pro residues" evidence="9">
    <location>
        <begin position="264"/>
        <end position="279"/>
    </location>
</feature>
<name>A0A481T241_BHV1</name>
<keyword evidence="4" id="KW-0597">Phosphoprotein</keyword>
<keyword evidence="5" id="KW-1048">Host nucleus</keyword>
<feature type="compositionally biased region" description="Low complexity" evidence="9">
    <location>
        <begin position="768"/>
        <end position="783"/>
    </location>
</feature>
<feature type="domain" description="Herpesvirus ICP4-like protein C-terminal" evidence="11">
    <location>
        <begin position="854"/>
        <end position="1251"/>
    </location>
</feature>
<feature type="compositionally biased region" description="Acidic residues" evidence="9">
    <location>
        <begin position="102"/>
        <end position="123"/>
    </location>
</feature>
<dbReference type="InterPro" id="IPR005206">
    <property type="entry name" value="Herpes_ICP4_N"/>
</dbReference>
<dbReference type="GO" id="GO:0045893">
    <property type="term" value="P:positive regulation of DNA-templated transcription"/>
    <property type="evidence" value="ECO:0007669"/>
    <property type="project" value="InterPro"/>
</dbReference>
<proteinExistence type="inferred from homology"/>
<feature type="compositionally biased region" description="Acidic residues" evidence="9">
    <location>
        <begin position="65"/>
        <end position="75"/>
    </location>
</feature>
<feature type="compositionally biased region" description="Acidic residues" evidence="9">
    <location>
        <begin position="750"/>
        <end position="767"/>
    </location>
</feature>
<feature type="compositionally biased region" description="Basic and acidic residues" evidence="9">
    <location>
        <begin position="823"/>
        <end position="835"/>
    </location>
</feature>
<dbReference type="Pfam" id="PF03585">
    <property type="entry name" value="Herpes_ICP4_C"/>
    <property type="match status" value="1"/>
</dbReference>
<dbReference type="InterPro" id="IPR005205">
    <property type="entry name" value="Herpes_ICP4_C"/>
</dbReference>
<feature type="compositionally biased region" description="Low complexity" evidence="9">
    <location>
        <begin position="285"/>
        <end position="298"/>
    </location>
</feature>
<feature type="compositionally biased region" description="Basic residues" evidence="9">
    <location>
        <begin position="1316"/>
        <end position="1325"/>
    </location>
</feature>
<comment type="similarity">
    <text evidence="2">Belongs to the herpesviridae ICP4 family.</text>
</comment>
<accession>A0A481T241</accession>
<feature type="compositionally biased region" description="Acidic residues" evidence="9">
    <location>
        <begin position="699"/>
        <end position="727"/>
    </location>
</feature>
<feature type="region of interest" description="Disordered" evidence="9">
    <location>
        <begin position="1281"/>
        <end position="1364"/>
    </location>
</feature>
<evidence type="ECO:0000256" key="7">
    <source>
        <dbReference type="ARBA" id="ARBA00023125"/>
    </source>
</evidence>
<feature type="compositionally biased region" description="Low complexity" evidence="9">
    <location>
        <begin position="1291"/>
        <end position="1311"/>
    </location>
</feature>
<evidence type="ECO:0000259" key="10">
    <source>
        <dbReference type="Pfam" id="PF03584"/>
    </source>
</evidence>
<evidence type="ECO:0000256" key="8">
    <source>
        <dbReference type="ARBA" id="ARBA00023163"/>
    </source>
</evidence>
<evidence type="ECO:0000256" key="9">
    <source>
        <dbReference type="SAM" id="MobiDB-lite"/>
    </source>
</evidence>
<evidence type="ECO:0000256" key="2">
    <source>
        <dbReference type="ARBA" id="ARBA00007510"/>
    </source>
</evidence>
<keyword evidence="6" id="KW-0805">Transcription regulation</keyword>
<protein>
    <submittedName>
        <fullName evidence="12">Transcriptional regulator ICP4</fullName>
    </submittedName>
</protein>
<feature type="domain" description="Herpesvirus ICP4-like protein N-terminal" evidence="10">
    <location>
        <begin position="312"/>
        <end position="481"/>
    </location>
</feature>
<evidence type="ECO:0000256" key="6">
    <source>
        <dbReference type="ARBA" id="ARBA00023015"/>
    </source>
</evidence>
<dbReference type="GO" id="GO:0042025">
    <property type="term" value="C:host cell nucleus"/>
    <property type="evidence" value="ECO:0007669"/>
    <property type="project" value="UniProtKB-SubCell"/>
</dbReference>
<feature type="compositionally biased region" description="Acidic residues" evidence="9">
    <location>
        <begin position="84"/>
        <end position="93"/>
    </location>
</feature>
<feature type="region of interest" description="Disordered" evidence="9">
    <location>
        <begin position="170"/>
        <end position="324"/>
    </location>
</feature>
<dbReference type="GO" id="GO:0003677">
    <property type="term" value="F:DNA binding"/>
    <property type="evidence" value="ECO:0007669"/>
    <property type="project" value="UniProtKB-KW"/>
</dbReference>
<evidence type="ECO:0000256" key="1">
    <source>
        <dbReference type="ARBA" id="ARBA00004147"/>
    </source>
</evidence>
<sequence>MSSPGRLELATLDLYDLIESADLGPTGGSEEDPALLDAARRAEARERRRAARAELAELWRMVGGEDAESSEDDGAGDAGATEGAEAEDAEIGEDAGAGDAGGAEDADVAECAEAEGAEGAEDADSAWAAARALAVAVEAAAAGAEAAAAEAAVIAAAIEAEAGAAPLKAEAGTEAGGGGAVGARTEAGDVGPEDCSDAGSEDSGPEDSSDAGPEDDGGEAREGSTDADADADAEAEAGTGAGTRTKAAPRKAGAGPGAPRGRAPGPPAPSLPETAPPPPRRQRGRATGARAGYAAAPRDGPPPLEGPLLTPSGEAWPGSAPPPPGRVRFGGAGDTREGLWDCPEIREAAARYAAAAGPAAVFVPEMGDAGKQYAALVDLVYARRDAMAWLQSAKLAGPDLQLARLLQRRVQGCRGHSSFITGSVTAPLPPVGDAMAAQNALWALPHVAACVAMSRRYDCDQKLFLLQSLRRAYAPMAYPEAGAGGSGARAALAELRAVLAGRAAPAPLPPASTARAARERLRELADRCAVACREALEAARRAAAAAGLPVLSAAAGRGLPAAACAPDALAAHPERVLRAAELLGAARDAVERARLQRAAPAALRAEAAAALEAAALAARTVAPLARYSTRGAAARASAWALARALFSPPAEVPARLAAALAALEAAGGGAGAGAAAPGRGPVEVEVEDMRAGAPRADPEDGSEAEDEEAEEDGEDEEAEEEEEEEEEEKGRPGPAALPPPGPREGRRAEEEEEEEEGDGDGDGDGDGEAAAGRAAAGGPSGEDSGPEGAGDATALRRREAPRRKRKSAGAPAGAAGPAPAKSRRADAAGPARREPPLPARVLGPMPPGGPAADGGFRRVPPGDYHTPAPSAAALAAYCRPEVAARLADHPLFPEPWRPALAFDPEALAEIAARRRAGPAGALAASAPLRRRVAWMSQIADPEDVRVVVLYDPLPGEALAAPPGEDERRRPEWPPRRGGLSHALAALGNRLLLSADSHAWAGRWTGAPDVSALGAQGVLLLSTRDLAFRGAVEYLCARLAAARRRLIVLDAVDPENWPRDGPAVGQAHVYLRAAVLPAAQCAARWPERRALARAVLASRRVFGPGAFARAEAAYARLYPEAPPLRLCRGGNVRYTVATRLGPRTAVPVPPREYRQRVLPALDGRKDMAAQGAALGLGEPDFVEGEAASHRAANRWGLGAPLRPVYLACGRRALELAPDELPAAAVAFCAAALPEPRAEAPPLVLEAAAAPPAAAAPGVDWDADQGPRETLVLLRRAAGGGLVERVPPPAAEAPPARVPAQSSPGAGSGFPAPAGGGRRPRRPRHGPPPRVEVLSSSSSASSSAASSPASSDDDEAGAAGGGPASP</sequence>
<evidence type="ECO:0000256" key="4">
    <source>
        <dbReference type="ARBA" id="ARBA00022553"/>
    </source>
</evidence>